<sequence length="133" mass="14675">MDRLGINMKSQDPHLKGDKELLMDSQERPLDKLSLVMDNPHGLAPGAVAEGDLVKVSLVTLKGIQESHRDIQDSVMARLDLNMKSRDPQLKGDRELLVDIQETPLDMPSLAMDNPHSKVPAGVAEWDLVTACQ</sequence>
<dbReference type="AlphaFoldDB" id="A0A7J7EKC7"/>
<reference evidence="1 2" key="1">
    <citation type="journal article" date="2020" name="Mol. Biol. Evol.">
        <title>Interspecific Gene Flow and the Evolution of Specialization in Black and White Rhinoceros.</title>
        <authorList>
            <person name="Moodley Y."/>
            <person name="Westbury M.V."/>
            <person name="Russo I.M."/>
            <person name="Gopalakrishnan S."/>
            <person name="Rakotoarivelo A."/>
            <person name="Olsen R.A."/>
            <person name="Prost S."/>
            <person name="Tunstall T."/>
            <person name="Ryder O.A."/>
            <person name="Dalen L."/>
            <person name="Bruford M.W."/>
        </authorList>
    </citation>
    <scope>NUCLEOTIDE SEQUENCE [LARGE SCALE GENOMIC DNA]</scope>
    <source>
        <strain evidence="1">SBR-YM</strain>
        <tissue evidence="1">Skin</tissue>
    </source>
</reference>
<keyword evidence="2" id="KW-1185">Reference proteome</keyword>
<name>A0A7J7EKC7_DICBM</name>
<comment type="caution">
    <text evidence="1">The sequence shown here is derived from an EMBL/GenBank/DDBJ whole genome shotgun (WGS) entry which is preliminary data.</text>
</comment>
<evidence type="ECO:0000313" key="1">
    <source>
        <dbReference type="EMBL" id="KAF5916235.1"/>
    </source>
</evidence>
<evidence type="ECO:0000313" key="2">
    <source>
        <dbReference type="Proteomes" id="UP000551758"/>
    </source>
</evidence>
<organism evidence="1 2">
    <name type="scientific">Diceros bicornis minor</name>
    <name type="common">South-central black rhinoceros</name>
    <dbReference type="NCBI Taxonomy" id="77932"/>
    <lineage>
        <taxon>Eukaryota</taxon>
        <taxon>Metazoa</taxon>
        <taxon>Chordata</taxon>
        <taxon>Craniata</taxon>
        <taxon>Vertebrata</taxon>
        <taxon>Euteleostomi</taxon>
        <taxon>Mammalia</taxon>
        <taxon>Eutheria</taxon>
        <taxon>Laurasiatheria</taxon>
        <taxon>Perissodactyla</taxon>
        <taxon>Rhinocerotidae</taxon>
        <taxon>Diceros</taxon>
    </lineage>
</organism>
<dbReference type="Proteomes" id="UP000551758">
    <property type="component" value="Unassembled WGS sequence"/>
</dbReference>
<proteinExistence type="predicted"/>
<accession>A0A7J7EKC7</accession>
<gene>
    <name evidence="1" type="ORF">HPG69_010595</name>
</gene>
<protein>
    <submittedName>
        <fullName evidence="1">Uncharacterized protein</fullName>
    </submittedName>
</protein>
<dbReference type="EMBL" id="JACDTQ010002740">
    <property type="protein sequence ID" value="KAF5916235.1"/>
    <property type="molecule type" value="Genomic_DNA"/>
</dbReference>